<reference evidence="2 3" key="1">
    <citation type="journal article" date="2014" name="Agronomy (Basel)">
        <title>A Draft Genome Sequence for Ensete ventricosum, the Drought-Tolerant Tree Against Hunger.</title>
        <authorList>
            <person name="Harrison J."/>
            <person name="Moore K.A."/>
            <person name="Paszkiewicz K."/>
            <person name="Jones T."/>
            <person name="Grant M."/>
            <person name="Ambacheew D."/>
            <person name="Muzemil S."/>
            <person name="Studholme D.J."/>
        </authorList>
    </citation>
    <scope>NUCLEOTIDE SEQUENCE [LARGE SCALE GENOMIC DNA]</scope>
</reference>
<dbReference type="Proteomes" id="UP000287651">
    <property type="component" value="Unassembled WGS sequence"/>
</dbReference>
<protein>
    <recommendedName>
        <fullName evidence="4">Secreted protein</fullName>
    </recommendedName>
</protein>
<accession>A0A426YMU2</accession>
<organism evidence="2 3">
    <name type="scientific">Ensete ventricosum</name>
    <name type="common">Abyssinian banana</name>
    <name type="synonym">Musa ensete</name>
    <dbReference type="NCBI Taxonomy" id="4639"/>
    <lineage>
        <taxon>Eukaryota</taxon>
        <taxon>Viridiplantae</taxon>
        <taxon>Streptophyta</taxon>
        <taxon>Embryophyta</taxon>
        <taxon>Tracheophyta</taxon>
        <taxon>Spermatophyta</taxon>
        <taxon>Magnoliopsida</taxon>
        <taxon>Liliopsida</taxon>
        <taxon>Zingiberales</taxon>
        <taxon>Musaceae</taxon>
        <taxon>Ensete</taxon>
    </lineage>
</organism>
<proteinExistence type="predicted"/>
<dbReference type="EMBL" id="AMZH03011341">
    <property type="protein sequence ID" value="RRT53046.1"/>
    <property type="molecule type" value="Genomic_DNA"/>
</dbReference>
<sequence>MRPGIAGAVFGAGWWLWVNTVVCSVDAVVCCASPVNPSPPSPSKSPWSLLCDSYGSNWLDRWSDI</sequence>
<gene>
    <name evidence="2" type="ORF">B296_00017431</name>
</gene>
<evidence type="ECO:0000313" key="2">
    <source>
        <dbReference type="EMBL" id="RRT53046.1"/>
    </source>
</evidence>
<evidence type="ECO:0000313" key="3">
    <source>
        <dbReference type="Proteomes" id="UP000287651"/>
    </source>
</evidence>
<evidence type="ECO:0000256" key="1">
    <source>
        <dbReference type="SAM" id="SignalP"/>
    </source>
</evidence>
<evidence type="ECO:0008006" key="4">
    <source>
        <dbReference type="Google" id="ProtNLM"/>
    </source>
</evidence>
<dbReference type="AlphaFoldDB" id="A0A426YMU2"/>
<name>A0A426YMU2_ENSVE</name>
<feature type="chain" id="PRO_5019180773" description="Secreted protein" evidence="1">
    <location>
        <begin position="28"/>
        <end position="65"/>
    </location>
</feature>
<comment type="caution">
    <text evidence="2">The sequence shown here is derived from an EMBL/GenBank/DDBJ whole genome shotgun (WGS) entry which is preliminary data.</text>
</comment>
<keyword evidence="1" id="KW-0732">Signal</keyword>
<feature type="signal peptide" evidence="1">
    <location>
        <begin position="1"/>
        <end position="27"/>
    </location>
</feature>